<feature type="non-terminal residue" evidence="1">
    <location>
        <position position="1"/>
    </location>
</feature>
<organism evidence="1">
    <name type="scientific">marine sediment metagenome</name>
    <dbReference type="NCBI Taxonomy" id="412755"/>
    <lineage>
        <taxon>unclassified sequences</taxon>
        <taxon>metagenomes</taxon>
        <taxon>ecological metagenomes</taxon>
    </lineage>
</organism>
<gene>
    <name evidence="1" type="ORF">S06H3_51729</name>
</gene>
<reference evidence="1" key="1">
    <citation type="journal article" date="2014" name="Front. Microbiol.">
        <title>High frequency of phylogenetically diverse reductive dehalogenase-homologous genes in deep subseafloor sedimentary metagenomes.</title>
        <authorList>
            <person name="Kawai M."/>
            <person name="Futagami T."/>
            <person name="Toyoda A."/>
            <person name="Takaki Y."/>
            <person name="Nishi S."/>
            <person name="Hori S."/>
            <person name="Arai W."/>
            <person name="Tsubouchi T."/>
            <person name="Morono Y."/>
            <person name="Uchiyama I."/>
            <person name="Ito T."/>
            <person name="Fujiyama A."/>
            <person name="Inagaki F."/>
            <person name="Takami H."/>
        </authorList>
    </citation>
    <scope>NUCLEOTIDE SEQUENCE</scope>
    <source>
        <strain evidence="1">Expedition CK06-06</strain>
    </source>
</reference>
<accession>X1N3R4</accession>
<name>X1N3R4_9ZZZZ</name>
<comment type="caution">
    <text evidence="1">The sequence shown here is derived from an EMBL/GenBank/DDBJ whole genome shotgun (WGS) entry which is preliminary data.</text>
</comment>
<dbReference type="AlphaFoldDB" id="X1N3R4"/>
<sequence>ATFAFKTREGGQGLLQLTEMKEPVKNVREYSIRYRLSTTGKLSP</sequence>
<protein>
    <submittedName>
        <fullName evidence="1">Uncharacterized protein</fullName>
    </submittedName>
</protein>
<proteinExistence type="predicted"/>
<evidence type="ECO:0000313" key="1">
    <source>
        <dbReference type="EMBL" id="GAI38662.1"/>
    </source>
</evidence>
<dbReference type="EMBL" id="BARV01032847">
    <property type="protein sequence ID" value="GAI38662.1"/>
    <property type="molecule type" value="Genomic_DNA"/>
</dbReference>